<dbReference type="Proteomes" id="UP000595349">
    <property type="component" value="Chromosome"/>
</dbReference>
<organism evidence="2 3">
    <name type="scientific">Salicibibacter cibi</name>
    <dbReference type="NCBI Taxonomy" id="2743001"/>
    <lineage>
        <taxon>Bacteria</taxon>
        <taxon>Bacillati</taxon>
        <taxon>Bacillota</taxon>
        <taxon>Bacilli</taxon>
        <taxon>Bacillales</taxon>
        <taxon>Bacillaceae</taxon>
        <taxon>Salicibibacter</taxon>
    </lineage>
</organism>
<dbReference type="KEGG" id="scib:HUG20_01265"/>
<dbReference type="RefSeq" id="WP_200087120.1">
    <property type="nucleotide sequence ID" value="NZ_CP054706.1"/>
</dbReference>
<sequence length="131" mass="14677">MDARNPPYKQKTLALLATYGGTVLQWRDSSGKTDASSPRSAARRLDRSSAESEAMEAASRLQLITASYSAIPMYRNVKRESERDGCCSNHIDHLHGFCGLFFSQTCMGQYALLYHHYRIGVYGEPSHGWNV</sequence>
<keyword evidence="3" id="KW-1185">Reference proteome</keyword>
<reference evidence="2 3" key="1">
    <citation type="submission" date="2020-06" db="EMBL/GenBank/DDBJ databases">
        <title>Genomic analysis of Salicibibacter sp. NKC21-4.</title>
        <authorList>
            <person name="Oh Y.J."/>
        </authorList>
    </citation>
    <scope>NUCLEOTIDE SEQUENCE [LARGE SCALE GENOMIC DNA]</scope>
    <source>
        <strain evidence="2 3">NKC21-4</strain>
    </source>
</reference>
<dbReference type="AlphaFoldDB" id="A0A7T6Z891"/>
<gene>
    <name evidence="2" type="ORF">HUG20_01265</name>
</gene>
<proteinExistence type="predicted"/>
<dbReference type="EMBL" id="CP054706">
    <property type="protein sequence ID" value="QQK78667.1"/>
    <property type="molecule type" value="Genomic_DNA"/>
</dbReference>
<name>A0A7T6Z891_9BACI</name>
<accession>A0A7T6Z891</accession>
<protein>
    <submittedName>
        <fullName evidence="2">Uncharacterized protein</fullName>
    </submittedName>
</protein>
<feature type="region of interest" description="Disordered" evidence="1">
    <location>
        <begin position="27"/>
        <end position="50"/>
    </location>
</feature>
<evidence type="ECO:0000313" key="3">
    <source>
        <dbReference type="Proteomes" id="UP000595349"/>
    </source>
</evidence>
<evidence type="ECO:0000256" key="1">
    <source>
        <dbReference type="SAM" id="MobiDB-lite"/>
    </source>
</evidence>
<evidence type="ECO:0000313" key="2">
    <source>
        <dbReference type="EMBL" id="QQK78667.1"/>
    </source>
</evidence>